<feature type="domain" description="CopC" evidence="3">
    <location>
        <begin position="26"/>
        <end position="117"/>
    </location>
</feature>
<organism evidence="4">
    <name type="scientific">marine sediment metagenome</name>
    <dbReference type="NCBI Taxonomy" id="412755"/>
    <lineage>
        <taxon>unclassified sequences</taxon>
        <taxon>metagenomes</taxon>
        <taxon>ecological metagenomes</taxon>
    </lineage>
</organism>
<sequence>MKKLSWLNAMLLAVVVALPAGKVLAHGELSSSAPGHEAVVMSPEQLVLNFSDDVRLLRLTLVHGASHNMDFGFSPTTAAQRTFSHDLPELMLGTHTVNWTIIGTDGHTVNGSFNFVVSDGGEQAELQELSHNDHHQH</sequence>
<dbReference type="GO" id="GO:0046688">
    <property type="term" value="P:response to copper ion"/>
    <property type="evidence" value="ECO:0007669"/>
    <property type="project" value="InterPro"/>
</dbReference>
<dbReference type="Gene3D" id="2.60.40.1220">
    <property type="match status" value="1"/>
</dbReference>
<evidence type="ECO:0000259" key="3">
    <source>
        <dbReference type="Pfam" id="PF04234"/>
    </source>
</evidence>
<comment type="caution">
    <text evidence="4">The sequence shown here is derived from an EMBL/GenBank/DDBJ whole genome shotgun (WGS) entry which is preliminary data.</text>
</comment>
<name>A0A0F9WJ83_9ZZZZ</name>
<evidence type="ECO:0000256" key="1">
    <source>
        <dbReference type="ARBA" id="ARBA00022729"/>
    </source>
</evidence>
<reference evidence="4" key="1">
    <citation type="journal article" date="2015" name="Nature">
        <title>Complex archaea that bridge the gap between prokaryotes and eukaryotes.</title>
        <authorList>
            <person name="Spang A."/>
            <person name="Saw J.H."/>
            <person name="Jorgensen S.L."/>
            <person name="Zaremba-Niedzwiedzka K."/>
            <person name="Martijn J."/>
            <person name="Lind A.E."/>
            <person name="van Eijk R."/>
            <person name="Schleper C."/>
            <person name="Guy L."/>
            <person name="Ettema T.J."/>
        </authorList>
    </citation>
    <scope>NUCLEOTIDE SEQUENCE</scope>
</reference>
<protein>
    <recommendedName>
        <fullName evidence="3">CopC domain-containing protein</fullName>
    </recommendedName>
</protein>
<dbReference type="EMBL" id="LAZR01000001">
    <property type="protein sequence ID" value="KKO12608.1"/>
    <property type="molecule type" value="Genomic_DNA"/>
</dbReference>
<dbReference type="SUPFAM" id="SSF81296">
    <property type="entry name" value="E set domains"/>
    <property type="match status" value="1"/>
</dbReference>
<evidence type="ECO:0000313" key="4">
    <source>
        <dbReference type="EMBL" id="KKO12608.1"/>
    </source>
</evidence>
<keyword evidence="2" id="KW-0186">Copper</keyword>
<dbReference type="AlphaFoldDB" id="A0A0F9WJ83"/>
<dbReference type="Pfam" id="PF04234">
    <property type="entry name" value="CopC"/>
    <property type="match status" value="1"/>
</dbReference>
<dbReference type="InterPro" id="IPR014755">
    <property type="entry name" value="Cu-Rt/internalin_Ig-like"/>
</dbReference>
<dbReference type="GO" id="GO:0005507">
    <property type="term" value="F:copper ion binding"/>
    <property type="evidence" value="ECO:0007669"/>
    <property type="project" value="InterPro"/>
</dbReference>
<gene>
    <name evidence="4" type="ORF">LCGC14_0006230</name>
</gene>
<proteinExistence type="predicted"/>
<dbReference type="GO" id="GO:0042597">
    <property type="term" value="C:periplasmic space"/>
    <property type="evidence" value="ECO:0007669"/>
    <property type="project" value="InterPro"/>
</dbReference>
<evidence type="ECO:0000256" key="2">
    <source>
        <dbReference type="ARBA" id="ARBA00023008"/>
    </source>
</evidence>
<keyword evidence="1" id="KW-0732">Signal</keyword>
<dbReference type="InterPro" id="IPR014756">
    <property type="entry name" value="Ig_E-set"/>
</dbReference>
<dbReference type="InterPro" id="IPR007348">
    <property type="entry name" value="CopC_dom"/>
</dbReference>
<accession>A0A0F9WJ83</accession>